<proteinExistence type="inferred from homology"/>
<keyword evidence="5" id="KW-0812">Transmembrane</keyword>
<dbReference type="Pfam" id="PF00560">
    <property type="entry name" value="LRR_1"/>
    <property type="match status" value="1"/>
</dbReference>
<dbReference type="InterPro" id="IPR001611">
    <property type="entry name" value="Leu-rich_rpt"/>
</dbReference>
<protein>
    <submittedName>
        <fullName evidence="11 12">Uncharacterized protein</fullName>
    </submittedName>
</protein>
<dbReference type="HOGENOM" id="CLU_2336825_0_0_1"/>
<dbReference type="SUPFAM" id="SSF52058">
    <property type="entry name" value="L domain-like"/>
    <property type="match status" value="1"/>
</dbReference>
<evidence type="ECO:0000256" key="5">
    <source>
        <dbReference type="ARBA" id="ARBA00022692"/>
    </source>
</evidence>
<reference evidence="11 13" key="2">
    <citation type="journal article" date="2014" name="BMC Genomics">
        <title>An improved genome release (version Mt4.0) for the model legume Medicago truncatula.</title>
        <authorList>
            <person name="Tang H."/>
            <person name="Krishnakumar V."/>
            <person name="Bidwell S."/>
            <person name="Rosen B."/>
            <person name="Chan A."/>
            <person name="Zhou S."/>
            <person name="Gentzbittel L."/>
            <person name="Childs K.L."/>
            <person name="Yandell M."/>
            <person name="Gundlach H."/>
            <person name="Mayer K.F."/>
            <person name="Schwartz D.C."/>
            <person name="Town C.D."/>
        </authorList>
    </citation>
    <scope>GENOME REANNOTATION</scope>
    <source>
        <strain evidence="11">A17</strain>
        <strain evidence="12 13">cv. Jemalong A17</strain>
    </source>
</reference>
<dbReference type="GO" id="GO:0005886">
    <property type="term" value="C:plasma membrane"/>
    <property type="evidence" value="ECO:0007669"/>
    <property type="project" value="UniProtKB-SubCell"/>
</dbReference>
<reference evidence="12" key="3">
    <citation type="submission" date="2015-04" db="UniProtKB">
        <authorList>
            <consortium name="EnsemblPlants"/>
        </authorList>
    </citation>
    <scope>IDENTIFICATION</scope>
    <source>
        <strain evidence="12">cv. Jemalong A17</strain>
    </source>
</reference>
<evidence type="ECO:0000256" key="1">
    <source>
        <dbReference type="ARBA" id="ARBA00004251"/>
    </source>
</evidence>
<dbReference type="AlphaFoldDB" id="A0A072UFR8"/>
<dbReference type="PANTHER" id="PTHR27004">
    <property type="entry name" value="RECEPTOR-LIKE PROTEIN 12 ISOFORM X1"/>
    <property type="match status" value="1"/>
</dbReference>
<evidence type="ECO:0000313" key="12">
    <source>
        <dbReference type="EnsemblPlants" id="KEH28527"/>
    </source>
</evidence>
<evidence type="ECO:0000256" key="7">
    <source>
        <dbReference type="ARBA" id="ARBA00022989"/>
    </source>
</evidence>
<name>A0A072UFR8_MEDTR</name>
<reference evidence="11 13" key="1">
    <citation type="journal article" date="2011" name="Nature">
        <title>The Medicago genome provides insight into the evolution of rhizobial symbioses.</title>
        <authorList>
            <person name="Young N.D."/>
            <person name="Debelle F."/>
            <person name="Oldroyd G.E."/>
            <person name="Geurts R."/>
            <person name="Cannon S.B."/>
            <person name="Udvardi M.K."/>
            <person name="Benedito V.A."/>
            <person name="Mayer K.F."/>
            <person name="Gouzy J."/>
            <person name="Schoof H."/>
            <person name="Van de Peer Y."/>
            <person name="Proost S."/>
            <person name="Cook D.R."/>
            <person name="Meyers B.C."/>
            <person name="Spannagl M."/>
            <person name="Cheung F."/>
            <person name="De Mita S."/>
            <person name="Krishnakumar V."/>
            <person name="Gundlach H."/>
            <person name="Zhou S."/>
            <person name="Mudge J."/>
            <person name="Bharti A.K."/>
            <person name="Murray J.D."/>
            <person name="Naoumkina M.A."/>
            <person name="Rosen B."/>
            <person name="Silverstein K.A."/>
            <person name="Tang H."/>
            <person name="Rombauts S."/>
            <person name="Zhao P.X."/>
            <person name="Zhou P."/>
            <person name="Barbe V."/>
            <person name="Bardou P."/>
            <person name="Bechner M."/>
            <person name="Bellec A."/>
            <person name="Berger A."/>
            <person name="Berges H."/>
            <person name="Bidwell S."/>
            <person name="Bisseling T."/>
            <person name="Choisne N."/>
            <person name="Couloux A."/>
            <person name="Denny R."/>
            <person name="Deshpande S."/>
            <person name="Dai X."/>
            <person name="Doyle J.J."/>
            <person name="Dudez A.M."/>
            <person name="Farmer A.D."/>
            <person name="Fouteau S."/>
            <person name="Franken C."/>
            <person name="Gibelin C."/>
            <person name="Gish J."/>
            <person name="Goldstein S."/>
            <person name="Gonzalez A.J."/>
            <person name="Green P.J."/>
            <person name="Hallab A."/>
            <person name="Hartog M."/>
            <person name="Hua A."/>
            <person name="Humphray S.J."/>
            <person name="Jeong D.H."/>
            <person name="Jing Y."/>
            <person name="Jocker A."/>
            <person name="Kenton S.M."/>
            <person name="Kim D.J."/>
            <person name="Klee K."/>
            <person name="Lai H."/>
            <person name="Lang C."/>
            <person name="Lin S."/>
            <person name="Macmil S.L."/>
            <person name="Magdelenat G."/>
            <person name="Matthews L."/>
            <person name="McCorrison J."/>
            <person name="Monaghan E.L."/>
            <person name="Mun J.H."/>
            <person name="Najar F.Z."/>
            <person name="Nicholson C."/>
            <person name="Noirot C."/>
            <person name="O'Bleness M."/>
            <person name="Paule C.R."/>
            <person name="Poulain J."/>
            <person name="Prion F."/>
            <person name="Qin B."/>
            <person name="Qu C."/>
            <person name="Retzel E.F."/>
            <person name="Riddle C."/>
            <person name="Sallet E."/>
            <person name="Samain S."/>
            <person name="Samson N."/>
            <person name="Sanders I."/>
            <person name="Saurat O."/>
            <person name="Scarpelli C."/>
            <person name="Schiex T."/>
            <person name="Segurens B."/>
            <person name="Severin A.J."/>
            <person name="Sherrier D.J."/>
            <person name="Shi R."/>
            <person name="Sims S."/>
            <person name="Singer S.R."/>
            <person name="Sinharoy S."/>
            <person name="Sterck L."/>
            <person name="Viollet A."/>
            <person name="Wang B.B."/>
            <person name="Wang K."/>
            <person name="Wang M."/>
            <person name="Wang X."/>
            <person name="Warfsmann J."/>
            <person name="Weissenbach J."/>
            <person name="White D.D."/>
            <person name="White J.D."/>
            <person name="Wiley G.B."/>
            <person name="Wincker P."/>
            <person name="Xing Y."/>
            <person name="Yang L."/>
            <person name="Yao Z."/>
            <person name="Ying F."/>
            <person name="Zhai J."/>
            <person name="Zhou L."/>
            <person name="Zuber A."/>
            <person name="Denarie J."/>
            <person name="Dixon R.A."/>
            <person name="May G.D."/>
            <person name="Schwartz D.C."/>
            <person name="Rogers J."/>
            <person name="Quetier F."/>
            <person name="Town C.D."/>
            <person name="Roe B.A."/>
        </authorList>
    </citation>
    <scope>NUCLEOTIDE SEQUENCE [LARGE SCALE GENOMIC DNA]</scope>
    <source>
        <strain evidence="11">A17</strain>
        <strain evidence="12 13">cv. Jemalong A17</strain>
    </source>
</reference>
<evidence type="ECO:0000313" key="11">
    <source>
        <dbReference type="EMBL" id="KEH28527.1"/>
    </source>
</evidence>
<keyword evidence="6" id="KW-0677">Repeat</keyword>
<dbReference type="EnsemblPlants" id="KEH28527">
    <property type="protein sequence ID" value="KEH28527"/>
    <property type="gene ID" value="MTR_4g005430"/>
</dbReference>
<evidence type="ECO:0000256" key="10">
    <source>
        <dbReference type="ARBA" id="ARBA00023180"/>
    </source>
</evidence>
<keyword evidence="7" id="KW-1133">Transmembrane helix</keyword>
<keyword evidence="8" id="KW-0472">Membrane</keyword>
<organism evidence="11 13">
    <name type="scientific">Medicago truncatula</name>
    <name type="common">Barrel medic</name>
    <name type="synonym">Medicago tribuloides</name>
    <dbReference type="NCBI Taxonomy" id="3880"/>
    <lineage>
        <taxon>Eukaryota</taxon>
        <taxon>Viridiplantae</taxon>
        <taxon>Streptophyta</taxon>
        <taxon>Embryophyta</taxon>
        <taxon>Tracheophyta</taxon>
        <taxon>Spermatophyta</taxon>
        <taxon>Magnoliopsida</taxon>
        <taxon>eudicotyledons</taxon>
        <taxon>Gunneridae</taxon>
        <taxon>Pentapetalae</taxon>
        <taxon>rosids</taxon>
        <taxon>fabids</taxon>
        <taxon>Fabales</taxon>
        <taxon>Fabaceae</taxon>
        <taxon>Papilionoideae</taxon>
        <taxon>50 kb inversion clade</taxon>
        <taxon>NPAAA clade</taxon>
        <taxon>Hologalegina</taxon>
        <taxon>IRL clade</taxon>
        <taxon>Trifolieae</taxon>
        <taxon>Medicago</taxon>
    </lineage>
</organism>
<dbReference type="InterPro" id="IPR032675">
    <property type="entry name" value="LRR_dom_sf"/>
</dbReference>
<gene>
    <name evidence="11" type="ordered locus">MTR_4g005430</name>
</gene>
<dbReference type="PANTHER" id="PTHR27004:SF203">
    <property type="entry name" value="LEUCINE-RICH REPEAT-CONTAINING N-TERMINAL PLANT-TYPE DOMAIN-CONTAINING PROTEIN"/>
    <property type="match status" value="1"/>
</dbReference>
<evidence type="ECO:0000256" key="9">
    <source>
        <dbReference type="ARBA" id="ARBA00023170"/>
    </source>
</evidence>
<evidence type="ECO:0000256" key="8">
    <source>
        <dbReference type="ARBA" id="ARBA00023136"/>
    </source>
</evidence>
<comment type="similarity">
    <text evidence="2">Belongs to the RLP family.</text>
</comment>
<keyword evidence="3" id="KW-1003">Cell membrane</keyword>
<keyword evidence="10" id="KW-0325">Glycoprotein</keyword>
<keyword evidence="4" id="KW-0433">Leucine-rich repeat</keyword>
<dbReference type="Gene3D" id="3.80.10.10">
    <property type="entry name" value="Ribonuclease Inhibitor"/>
    <property type="match status" value="1"/>
</dbReference>
<evidence type="ECO:0000256" key="4">
    <source>
        <dbReference type="ARBA" id="ARBA00022614"/>
    </source>
</evidence>
<keyword evidence="9" id="KW-0675">Receptor</keyword>
<evidence type="ECO:0000256" key="6">
    <source>
        <dbReference type="ARBA" id="ARBA00022737"/>
    </source>
</evidence>
<accession>A0A072UFR8</accession>
<evidence type="ECO:0000256" key="2">
    <source>
        <dbReference type="ARBA" id="ARBA00009592"/>
    </source>
</evidence>
<evidence type="ECO:0000256" key="3">
    <source>
        <dbReference type="ARBA" id="ARBA00022475"/>
    </source>
</evidence>
<dbReference type="STRING" id="3880.A0A072UFR8"/>
<sequence>MMHDDEDHAIPKFIYTEDSVYYQDSVTVSNKGEIPSSIGNLKQLESLDLSNNSLVSKIPVKLGSLSLLSYLLEPLLQSFGGGDSHRIVETEQRKRIRC</sequence>
<keyword evidence="13" id="KW-1185">Reference proteome</keyword>
<dbReference type="Proteomes" id="UP000002051">
    <property type="component" value="Chromosome 4"/>
</dbReference>
<comment type="subcellular location">
    <subcellularLocation>
        <location evidence="1">Cell membrane</location>
        <topology evidence="1">Single-pass type I membrane protein</topology>
    </subcellularLocation>
</comment>
<dbReference type="EMBL" id="CM001220">
    <property type="protein sequence ID" value="KEH28527.1"/>
    <property type="molecule type" value="Genomic_DNA"/>
</dbReference>
<evidence type="ECO:0000313" key="13">
    <source>
        <dbReference type="Proteomes" id="UP000002051"/>
    </source>
</evidence>